<evidence type="ECO:0000313" key="10">
    <source>
        <dbReference type="Proteomes" id="UP001176940"/>
    </source>
</evidence>
<dbReference type="PANTHER" id="PTHR13257:SF0">
    <property type="entry name" value="NUCLEAR PORE COMPLEX PROTEIN NUP88"/>
    <property type="match status" value="1"/>
</dbReference>
<keyword evidence="2" id="KW-0813">Transport</keyword>
<evidence type="ECO:0000313" key="9">
    <source>
        <dbReference type="EMBL" id="CAJ0945973.1"/>
    </source>
</evidence>
<evidence type="ECO:0000256" key="3">
    <source>
        <dbReference type="ARBA" id="ARBA00022737"/>
    </source>
</evidence>
<dbReference type="Pfam" id="PF10168">
    <property type="entry name" value="Nup88"/>
    <property type="match status" value="1"/>
</dbReference>
<dbReference type="InterPro" id="IPR019321">
    <property type="entry name" value="Nucleoporin_Nup88"/>
</dbReference>
<evidence type="ECO:0000256" key="2">
    <source>
        <dbReference type="ARBA" id="ARBA00022448"/>
    </source>
</evidence>
<keyword evidence="5" id="KW-0653">Protein transport</keyword>
<keyword evidence="8" id="KW-0539">Nucleus</keyword>
<evidence type="ECO:0000256" key="8">
    <source>
        <dbReference type="ARBA" id="ARBA00023242"/>
    </source>
</evidence>
<gene>
    <name evidence="9" type="ORF">RIMI_LOCUS11072552</name>
</gene>
<dbReference type="Proteomes" id="UP001176940">
    <property type="component" value="Unassembled WGS sequence"/>
</dbReference>
<evidence type="ECO:0000256" key="7">
    <source>
        <dbReference type="ARBA" id="ARBA00023132"/>
    </source>
</evidence>
<keyword evidence="4" id="KW-0509">mRNA transport</keyword>
<evidence type="ECO:0000256" key="5">
    <source>
        <dbReference type="ARBA" id="ARBA00022927"/>
    </source>
</evidence>
<sequence length="258" mass="28787">MAAVGSSAEGWQNVLSEHKLFSQLKAQTGSRSCAQLKNLLCCVDGDLLVWNQEDCAFHSIRLRSLSGDSVCEQQLLCINPPLFNVTEVLLNPTQQHIALIGSKGLMVLDVPKRWGKNSEFEGGQKTVNCRTIPIAERIFTSSTSLVLKRAAWYPSETQNPHLILLTSDNTIRIYKLHDHLTPEKVIPLSNTDEETAIPQNRRSYRASLGEIAVAFDFGPLVTVSRGVGLHSKENTAYPLYILYENGETFLMYIQLQGR</sequence>
<organism evidence="9 10">
    <name type="scientific">Ranitomeya imitator</name>
    <name type="common">mimic poison frog</name>
    <dbReference type="NCBI Taxonomy" id="111125"/>
    <lineage>
        <taxon>Eukaryota</taxon>
        <taxon>Metazoa</taxon>
        <taxon>Chordata</taxon>
        <taxon>Craniata</taxon>
        <taxon>Vertebrata</taxon>
        <taxon>Euteleostomi</taxon>
        <taxon>Amphibia</taxon>
        <taxon>Batrachia</taxon>
        <taxon>Anura</taxon>
        <taxon>Neobatrachia</taxon>
        <taxon>Hyloidea</taxon>
        <taxon>Dendrobatidae</taxon>
        <taxon>Dendrobatinae</taxon>
        <taxon>Ranitomeya</taxon>
    </lineage>
</organism>
<dbReference type="SUPFAM" id="SSF50978">
    <property type="entry name" value="WD40 repeat-like"/>
    <property type="match status" value="1"/>
</dbReference>
<dbReference type="InterPro" id="IPR036322">
    <property type="entry name" value="WD40_repeat_dom_sf"/>
</dbReference>
<reference evidence="9" key="1">
    <citation type="submission" date="2023-07" db="EMBL/GenBank/DDBJ databases">
        <authorList>
            <person name="Stuckert A."/>
        </authorList>
    </citation>
    <scope>NUCLEOTIDE SEQUENCE</scope>
</reference>
<comment type="subcellular location">
    <subcellularLocation>
        <location evidence="1">Nucleus</location>
        <location evidence="1">Nuclear pore complex</location>
    </subcellularLocation>
</comment>
<protein>
    <submittedName>
        <fullName evidence="9">Uncharacterized protein</fullName>
    </submittedName>
</protein>
<evidence type="ECO:0000256" key="4">
    <source>
        <dbReference type="ARBA" id="ARBA00022816"/>
    </source>
</evidence>
<proteinExistence type="predicted"/>
<dbReference type="EMBL" id="CAUEEQ010024617">
    <property type="protein sequence ID" value="CAJ0945973.1"/>
    <property type="molecule type" value="Genomic_DNA"/>
</dbReference>
<keyword evidence="10" id="KW-1185">Reference proteome</keyword>
<dbReference type="InterPro" id="IPR037700">
    <property type="entry name" value="NUP88/NUP82"/>
</dbReference>
<accession>A0ABN9LMS4</accession>
<comment type="caution">
    <text evidence="9">The sequence shown here is derived from an EMBL/GenBank/DDBJ whole genome shotgun (WGS) entry which is preliminary data.</text>
</comment>
<evidence type="ECO:0000256" key="1">
    <source>
        <dbReference type="ARBA" id="ARBA00004567"/>
    </source>
</evidence>
<name>A0ABN9LMS4_9NEOB</name>
<keyword evidence="6" id="KW-0811">Translocation</keyword>
<dbReference type="PANTHER" id="PTHR13257">
    <property type="entry name" value="NUCLEOPORIN NUP84-RELATED"/>
    <property type="match status" value="1"/>
</dbReference>
<evidence type="ECO:0000256" key="6">
    <source>
        <dbReference type="ARBA" id="ARBA00023010"/>
    </source>
</evidence>
<keyword evidence="3" id="KW-0677">Repeat</keyword>
<keyword evidence="7" id="KW-0906">Nuclear pore complex</keyword>